<dbReference type="InterPro" id="IPR007044">
    <property type="entry name" value="Cyclodeamin/CycHdrlase"/>
</dbReference>
<dbReference type="eggNOG" id="COG3404">
    <property type="taxonomic scope" value="Bacteria"/>
</dbReference>
<dbReference type="Proteomes" id="UP000004018">
    <property type="component" value="Unassembled WGS sequence"/>
</dbReference>
<dbReference type="STRING" id="699218.HMPREF0889_1286"/>
<reference evidence="4" key="1">
    <citation type="submission" date="2009-12" db="EMBL/GenBank/DDBJ databases">
        <title>Sequence of Clostridiales genomosp. BVAB3 str. UPII9-5.</title>
        <authorList>
            <person name="Madupu R."/>
            <person name="Durkin A.S."/>
            <person name="Torralba M."/>
            <person name="Methe B."/>
            <person name="Sutton G.G."/>
            <person name="Strausberg R.L."/>
            <person name="Nelson K.E."/>
        </authorList>
    </citation>
    <scope>NUCLEOTIDE SEQUENCE [LARGE SCALE GENOMIC DNA]</scope>
    <source>
        <strain evidence="4">28L</strain>
    </source>
</reference>
<reference evidence="3 5" key="3">
    <citation type="submission" date="2011-04" db="EMBL/GenBank/DDBJ databases">
        <authorList>
            <person name="Harkins D.M."/>
            <person name="Madupu R."/>
            <person name="Durkin A.S."/>
            <person name="Torralba M."/>
            <person name="Methe B."/>
            <person name="Sutton G.G."/>
            <person name="Nelson K.E."/>
        </authorList>
    </citation>
    <scope>NUCLEOTIDE SEQUENCE [LARGE SCALE GENOMIC DNA]</scope>
    <source>
        <strain evidence="3 5">UPII 199-6</strain>
    </source>
</reference>
<dbReference type="OrthoDB" id="7959174at2"/>
<name>D3LWE1_9FIRM</name>
<evidence type="ECO:0000313" key="2">
    <source>
        <dbReference type="EMBL" id="EFD93608.1"/>
    </source>
</evidence>
<dbReference type="EMBL" id="ADGP01000023">
    <property type="protein sequence ID" value="EFD93608.1"/>
    <property type="molecule type" value="Genomic_DNA"/>
</dbReference>
<feature type="domain" description="Cyclodeaminase/cyclohydrolase" evidence="1">
    <location>
        <begin position="11"/>
        <end position="187"/>
    </location>
</feature>
<evidence type="ECO:0000313" key="4">
    <source>
        <dbReference type="Proteomes" id="UP000003242"/>
    </source>
</evidence>
<organism evidence="2 4">
    <name type="scientific">Megasphaera lornae</name>
    <dbReference type="NCBI Taxonomy" id="1000568"/>
    <lineage>
        <taxon>Bacteria</taxon>
        <taxon>Bacillati</taxon>
        <taxon>Bacillota</taxon>
        <taxon>Negativicutes</taxon>
        <taxon>Veillonellales</taxon>
        <taxon>Veillonellaceae</taxon>
        <taxon>Megasphaera</taxon>
    </lineage>
</organism>
<dbReference type="RefSeq" id="WP_007390739.1">
    <property type="nucleotide sequence ID" value="NZ_ADGP01000023.1"/>
</dbReference>
<protein>
    <submittedName>
        <fullName evidence="2">Formiminotransferase-cyclodeaminase</fullName>
    </submittedName>
</protein>
<keyword evidence="5" id="KW-1185">Reference proteome</keyword>
<dbReference type="Proteomes" id="UP000003242">
    <property type="component" value="Unassembled WGS sequence"/>
</dbReference>
<evidence type="ECO:0000259" key="1">
    <source>
        <dbReference type="Pfam" id="PF04961"/>
    </source>
</evidence>
<reference evidence="2" key="2">
    <citation type="submission" date="2009-12" db="EMBL/GenBank/DDBJ databases">
        <authorList>
            <person name="Madupu R."/>
            <person name="Durkin A.S."/>
            <person name="Torralba M."/>
            <person name="Methe B."/>
            <person name="Sutton G.G."/>
            <person name="Strausberg R.L."/>
            <person name="Nelson K.E."/>
        </authorList>
    </citation>
    <scope>NUCLEOTIDE SEQUENCE</scope>
    <source>
        <strain evidence="2">28L</strain>
    </source>
</reference>
<proteinExistence type="predicted"/>
<evidence type="ECO:0000313" key="3">
    <source>
        <dbReference type="EMBL" id="EGL41949.1"/>
    </source>
</evidence>
<accession>D3LWE1</accession>
<dbReference type="Gene3D" id="1.20.120.680">
    <property type="entry name" value="Formiminotetrahydrofolate cyclodeaminase monomer, up-and-down helical bundle"/>
    <property type="match status" value="1"/>
</dbReference>
<dbReference type="SUPFAM" id="SSF101262">
    <property type="entry name" value="Methenyltetrahydrofolate cyclohydrolase-like"/>
    <property type="match status" value="1"/>
</dbReference>
<gene>
    <name evidence="2" type="ORF">HMPREF0889_1286</name>
    <name evidence="3" type="ORF">HMPREF1039_0129</name>
</gene>
<sequence length="207" mass="22604">MNTDAAWRQQSLDAFLQATASSAPAPGGGGVAALTAASAAALLEMVANLTLHKAGYEDAQAVMADILTRARQLRQECLAGIAADGAAFQQVIQAVRLPKDTPRREMLVQQAFQEAARVPFRLGKKMFTLSELAVQAVKWGNKWAITDAAIAALQARAAMRASFYSVRINLQSVHDEAFVAQLVREMRTIEEQAAAREEQMERTYRDR</sequence>
<dbReference type="GO" id="GO:0003824">
    <property type="term" value="F:catalytic activity"/>
    <property type="evidence" value="ECO:0007669"/>
    <property type="project" value="InterPro"/>
</dbReference>
<dbReference type="AlphaFoldDB" id="D3LWE1"/>
<evidence type="ECO:0000313" key="5">
    <source>
        <dbReference type="Proteomes" id="UP000004018"/>
    </source>
</evidence>
<dbReference type="EMBL" id="AFIJ01000008">
    <property type="protein sequence ID" value="EGL41949.1"/>
    <property type="molecule type" value="Genomic_DNA"/>
</dbReference>
<comment type="caution">
    <text evidence="2">The sequence shown here is derived from an EMBL/GenBank/DDBJ whole genome shotgun (WGS) entry which is preliminary data.</text>
</comment>
<dbReference type="Pfam" id="PF04961">
    <property type="entry name" value="FTCD_C"/>
    <property type="match status" value="1"/>
</dbReference>
<dbReference type="InterPro" id="IPR036178">
    <property type="entry name" value="Formintransfe-cycloase-like_sf"/>
</dbReference>